<feature type="transmembrane region" description="Helical" evidence="6">
    <location>
        <begin position="547"/>
        <end position="563"/>
    </location>
</feature>
<evidence type="ECO:0000256" key="1">
    <source>
        <dbReference type="ARBA" id="ARBA00004141"/>
    </source>
</evidence>
<dbReference type="InterPro" id="IPR038900">
    <property type="entry name" value="TMC"/>
</dbReference>
<feature type="transmembrane region" description="Helical" evidence="6">
    <location>
        <begin position="369"/>
        <end position="389"/>
    </location>
</feature>
<dbReference type="GO" id="GO:0005886">
    <property type="term" value="C:plasma membrane"/>
    <property type="evidence" value="ECO:0007669"/>
    <property type="project" value="InterPro"/>
</dbReference>
<reference evidence="9 10" key="1">
    <citation type="submission" date="2019-04" db="EMBL/GenBank/DDBJ databases">
        <title>Chromosome genome assembly for Takifugu flavidus.</title>
        <authorList>
            <person name="Xiao S."/>
        </authorList>
    </citation>
    <scope>NUCLEOTIDE SEQUENCE [LARGE SCALE GENOMIC DNA]</scope>
    <source>
        <strain evidence="9">HTHZ2018</strain>
        <tissue evidence="9">Muscle</tissue>
    </source>
</reference>
<dbReference type="PANTHER" id="PTHR23302:SF4">
    <property type="entry name" value="TRANSMEMBRANE CHANNEL-LIKE PROTEIN 6"/>
    <property type="match status" value="1"/>
</dbReference>
<evidence type="ECO:0000313" key="10">
    <source>
        <dbReference type="Proteomes" id="UP000324091"/>
    </source>
</evidence>
<comment type="subcellular location">
    <subcellularLocation>
        <location evidence="1 6">Membrane</location>
        <topology evidence="1 6">Multi-pass membrane protein</topology>
    </subcellularLocation>
</comment>
<feature type="transmembrane region" description="Helical" evidence="6">
    <location>
        <begin position="463"/>
        <end position="484"/>
    </location>
</feature>
<feature type="transmembrane region" description="Helical" evidence="6">
    <location>
        <begin position="644"/>
        <end position="660"/>
    </location>
</feature>
<comment type="similarity">
    <text evidence="2 6">Belongs to the TMC family.</text>
</comment>
<sequence>MARNVNFDPHLMEAGMESPLDEEDVHHSFNQIIAENSQSVAPSEAFELQQLQWELTEEVEDSVHPLPGQGHAPGEEQQDQRDFGWGGDETDPLIANKWSSATLRILSSMPSRTIGRNRGAIISQYYNRTMQLRRRRQSRPSIKDLSRSARPSIRGYGNEEDTTDAEARKREHLVNNLQNLSVSDRVRMLREMPLSVAEKSNLRGLALQKERQTQASGQMHCCSRLKYYTIIAARQGWYSWLSFLHSLQLWQVPLKRVSGRFGTGVLSYFVFIKTLLLFNVFLFLVTGAFLVLPQALFPPDLSADKRSFYGLELLTGAGYFTDSVMYYGYYANYTLQKSCRVDGGHHNTSLSNGTMRGCISNHHHYNMPLAYFFTIGVSFFITCIILVYSMSKSFGRSFRIDKSHSVLAMKVFCSWDFKVVKETSVKIMSENICTQLKELLAEVSHKDDTKTAGQKLWRLMVHALAWAICIGSTTASVVSIFYFSDNMHQNLKKRSHQDPLLKEASMLALPVLVSFINLLLPGLFNLSAWMEDYESPSVRTYVSISRNLMLKVSILGVLCYHWLGRVADSGLTCWESYVGQELYRFLIMEFIFTLLDTLFGELLWRLFSERVLRRRRRPVFDIARNVLELIYGQTLAWLGVLFTPLLPAVQILKLLLLFYIKKSSVMMNCQAPRKPYRVSQMTTIFITLLCFPSFVGASVCVTYTMWSIKPSSSCGPFRELKTMFQAGKRWVEKLEEGNQNLSVLANAYSYLVEHPFFLFLGAGIFLIVIYFHSQVVDGQRKIISLLQEQIENEGEDKKFLISRLQSIHEQRRGPNRRQRRQVCVQLLQLKQGVIYTH</sequence>
<evidence type="ECO:0000256" key="6">
    <source>
        <dbReference type="RuleBase" id="RU310713"/>
    </source>
</evidence>
<evidence type="ECO:0000256" key="3">
    <source>
        <dbReference type="ARBA" id="ARBA00022692"/>
    </source>
</evidence>
<keyword evidence="5 6" id="KW-0472">Membrane</keyword>
<evidence type="ECO:0000256" key="7">
    <source>
        <dbReference type="SAM" id="MobiDB-lite"/>
    </source>
</evidence>
<dbReference type="GO" id="GO:0008381">
    <property type="term" value="F:mechanosensitive monoatomic ion channel activity"/>
    <property type="evidence" value="ECO:0007669"/>
    <property type="project" value="TreeGrafter"/>
</dbReference>
<proteinExistence type="inferred from homology"/>
<dbReference type="EMBL" id="RHFK02000019">
    <property type="protein sequence ID" value="TWW59596.1"/>
    <property type="molecule type" value="Genomic_DNA"/>
</dbReference>
<feature type="transmembrane region" description="Helical" evidence="6">
    <location>
        <begin position="583"/>
        <end position="607"/>
    </location>
</feature>
<dbReference type="Proteomes" id="UP000324091">
    <property type="component" value="Chromosome 6"/>
</dbReference>
<evidence type="ECO:0000313" key="9">
    <source>
        <dbReference type="EMBL" id="TWW59596.1"/>
    </source>
</evidence>
<keyword evidence="10" id="KW-1185">Reference proteome</keyword>
<feature type="domain" description="TMC" evidence="8">
    <location>
        <begin position="573"/>
        <end position="679"/>
    </location>
</feature>
<evidence type="ECO:0000256" key="2">
    <source>
        <dbReference type="ARBA" id="ARBA00006510"/>
    </source>
</evidence>
<dbReference type="InterPro" id="IPR012496">
    <property type="entry name" value="TMC_dom"/>
</dbReference>
<feature type="transmembrane region" description="Helical" evidence="6">
    <location>
        <begin position="756"/>
        <end position="773"/>
    </location>
</feature>
<feature type="transmembrane region" description="Helical" evidence="6">
    <location>
        <begin position="504"/>
        <end position="526"/>
    </location>
</feature>
<protein>
    <recommendedName>
        <fullName evidence="6">Transmembrane channel-like protein</fullName>
    </recommendedName>
</protein>
<dbReference type="AlphaFoldDB" id="A0A5C6MWY5"/>
<dbReference type="PANTHER" id="PTHR23302">
    <property type="entry name" value="TRANSMEMBRANE CHANNEL-RELATED"/>
    <property type="match status" value="1"/>
</dbReference>
<feature type="region of interest" description="Disordered" evidence="7">
    <location>
        <begin position="132"/>
        <end position="165"/>
    </location>
</feature>
<feature type="transmembrane region" description="Helical" evidence="6">
    <location>
        <begin position="265"/>
        <end position="292"/>
    </location>
</feature>
<accession>A0A5C6MWY5</accession>
<keyword evidence="3 6" id="KW-0812">Transmembrane</keyword>
<comment type="caution">
    <text evidence="9">The sequence shown here is derived from an EMBL/GenBank/DDBJ whole genome shotgun (WGS) entry which is preliminary data.</text>
</comment>
<name>A0A5C6MWY5_9TELE</name>
<evidence type="ECO:0000256" key="5">
    <source>
        <dbReference type="ARBA" id="ARBA00023136"/>
    </source>
</evidence>
<organism evidence="9 10">
    <name type="scientific">Takifugu flavidus</name>
    <name type="common">sansaifugu</name>
    <dbReference type="NCBI Taxonomy" id="433684"/>
    <lineage>
        <taxon>Eukaryota</taxon>
        <taxon>Metazoa</taxon>
        <taxon>Chordata</taxon>
        <taxon>Craniata</taxon>
        <taxon>Vertebrata</taxon>
        <taxon>Euteleostomi</taxon>
        <taxon>Actinopterygii</taxon>
        <taxon>Neopterygii</taxon>
        <taxon>Teleostei</taxon>
        <taxon>Neoteleostei</taxon>
        <taxon>Acanthomorphata</taxon>
        <taxon>Eupercaria</taxon>
        <taxon>Tetraodontiformes</taxon>
        <taxon>Tetradontoidea</taxon>
        <taxon>Tetraodontidae</taxon>
        <taxon>Takifugu</taxon>
    </lineage>
</organism>
<feature type="transmembrane region" description="Helical" evidence="6">
    <location>
        <begin position="681"/>
        <end position="706"/>
    </location>
</feature>
<evidence type="ECO:0000256" key="4">
    <source>
        <dbReference type="ARBA" id="ARBA00022989"/>
    </source>
</evidence>
<feature type="region of interest" description="Disordered" evidence="7">
    <location>
        <begin position="63"/>
        <end position="90"/>
    </location>
</feature>
<keyword evidence="4 6" id="KW-1133">Transmembrane helix</keyword>
<dbReference type="Pfam" id="PF07810">
    <property type="entry name" value="TMC"/>
    <property type="match status" value="1"/>
</dbReference>
<gene>
    <name evidence="9" type="ORF">D4764_06G0011260</name>
</gene>
<evidence type="ECO:0000259" key="8">
    <source>
        <dbReference type="Pfam" id="PF07810"/>
    </source>
</evidence>